<keyword evidence="3" id="KW-1185">Reference proteome</keyword>
<feature type="region of interest" description="Disordered" evidence="1">
    <location>
        <begin position="39"/>
        <end position="67"/>
    </location>
</feature>
<sequence>VHRPASAMSQAPDAEPDERTGFTCGTLLTCFCLPGFSKKKPEETGESQQEHPAAPEQDRRTEQEPPQVLLSRAASLEKLECSSLYSGSNIVFDFLVEAGEGDDRGARAVHGYCPSPCFDLPVELIRAGERCGAVASDAPVTSAFVFDGHRDGATLKRMASCLASSVPTGGEGRPTHLVRFLSASGCALPVRPPVTSFGGPAKGGGG</sequence>
<reference evidence="2" key="4">
    <citation type="submission" date="2019-03" db="UniProtKB">
        <authorList>
            <consortium name="EnsemblPlants"/>
        </authorList>
    </citation>
    <scope>IDENTIFICATION</scope>
</reference>
<reference evidence="2" key="3">
    <citation type="journal article" date="2017" name="Nature">
        <title>Genome sequence of the progenitor of the wheat D genome Aegilops tauschii.</title>
        <authorList>
            <person name="Luo M.C."/>
            <person name="Gu Y.Q."/>
            <person name="Puiu D."/>
            <person name="Wang H."/>
            <person name="Twardziok S.O."/>
            <person name="Deal K.R."/>
            <person name="Huo N."/>
            <person name="Zhu T."/>
            <person name="Wang L."/>
            <person name="Wang Y."/>
            <person name="McGuire P.E."/>
            <person name="Liu S."/>
            <person name="Long H."/>
            <person name="Ramasamy R.K."/>
            <person name="Rodriguez J.C."/>
            <person name="Van S.L."/>
            <person name="Yuan L."/>
            <person name="Wang Z."/>
            <person name="Xia Z."/>
            <person name="Xiao L."/>
            <person name="Anderson O.D."/>
            <person name="Ouyang S."/>
            <person name="Liang Y."/>
            <person name="Zimin A.V."/>
            <person name="Pertea G."/>
            <person name="Qi P."/>
            <person name="Bennetzen J.L."/>
            <person name="Dai X."/>
            <person name="Dawson M.W."/>
            <person name="Muller H.G."/>
            <person name="Kugler K."/>
            <person name="Rivarola-Duarte L."/>
            <person name="Spannagl M."/>
            <person name="Mayer K.F.X."/>
            <person name="Lu F.H."/>
            <person name="Bevan M.W."/>
            <person name="Leroy P."/>
            <person name="Li P."/>
            <person name="You F.M."/>
            <person name="Sun Q."/>
            <person name="Liu Z."/>
            <person name="Lyons E."/>
            <person name="Wicker T."/>
            <person name="Salzberg S.L."/>
            <person name="Devos K.M."/>
            <person name="Dvorak J."/>
        </authorList>
    </citation>
    <scope>NUCLEOTIDE SEQUENCE [LARGE SCALE GENOMIC DNA]</scope>
    <source>
        <strain evidence="2">cv. AL8/78</strain>
    </source>
</reference>
<evidence type="ECO:0000313" key="3">
    <source>
        <dbReference type="Proteomes" id="UP000015105"/>
    </source>
</evidence>
<dbReference type="Proteomes" id="UP000015105">
    <property type="component" value="Chromosome 3D"/>
</dbReference>
<dbReference type="InterPro" id="IPR040340">
    <property type="entry name" value="CEST/Y3IP1"/>
</dbReference>
<dbReference type="GO" id="GO:0080183">
    <property type="term" value="P:response to photooxidative stress"/>
    <property type="evidence" value="ECO:0007669"/>
    <property type="project" value="InterPro"/>
</dbReference>
<dbReference type="GO" id="GO:0009535">
    <property type="term" value="C:chloroplast thylakoid membrane"/>
    <property type="evidence" value="ECO:0007669"/>
    <property type="project" value="InterPro"/>
</dbReference>
<reference evidence="3" key="2">
    <citation type="journal article" date="2017" name="Nat. Plants">
        <title>The Aegilops tauschii genome reveals multiple impacts of transposons.</title>
        <authorList>
            <person name="Zhao G."/>
            <person name="Zou C."/>
            <person name="Li K."/>
            <person name="Wang K."/>
            <person name="Li T."/>
            <person name="Gao L."/>
            <person name="Zhang X."/>
            <person name="Wang H."/>
            <person name="Yang Z."/>
            <person name="Liu X."/>
            <person name="Jiang W."/>
            <person name="Mao L."/>
            <person name="Kong X."/>
            <person name="Jiao Y."/>
            <person name="Jia J."/>
        </authorList>
    </citation>
    <scope>NUCLEOTIDE SEQUENCE [LARGE SCALE GENOMIC DNA]</scope>
    <source>
        <strain evidence="3">cv. AL8/78</strain>
    </source>
</reference>
<dbReference type="GO" id="GO:0048564">
    <property type="term" value="P:photosystem I assembly"/>
    <property type="evidence" value="ECO:0007669"/>
    <property type="project" value="InterPro"/>
</dbReference>
<dbReference type="EnsemblPlants" id="AET3Gv20747700.1">
    <property type="protein sequence ID" value="AET3Gv20747700.1"/>
    <property type="gene ID" value="AET3Gv20747700"/>
</dbReference>
<proteinExistence type="predicted"/>
<reference evidence="2" key="5">
    <citation type="journal article" date="2021" name="G3 (Bethesda)">
        <title>Aegilops tauschii genome assembly Aet v5.0 features greater sequence contiguity and improved annotation.</title>
        <authorList>
            <person name="Wang L."/>
            <person name="Zhu T."/>
            <person name="Rodriguez J.C."/>
            <person name="Deal K.R."/>
            <person name="Dubcovsky J."/>
            <person name="McGuire P.E."/>
            <person name="Lux T."/>
            <person name="Spannagl M."/>
            <person name="Mayer K.F.X."/>
            <person name="Baldrich P."/>
            <person name="Meyers B.C."/>
            <person name="Huo N."/>
            <person name="Gu Y.Q."/>
            <person name="Zhou H."/>
            <person name="Devos K.M."/>
            <person name="Bennetzen J.L."/>
            <person name="Unver T."/>
            <person name="Budak H."/>
            <person name="Gulick P.J."/>
            <person name="Galiba G."/>
            <person name="Kalapos B."/>
            <person name="Nelson D.R."/>
            <person name="Li P."/>
            <person name="You F.M."/>
            <person name="Luo M.C."/>
            <person name="Dvorak J."/>
        </authorList>
    </citation>
    <scope>NUCLEOTIDE SEQUENCE [LARGE SCALE GENOMIC DNA]</scope>
    <source>
        <strain evidence="2">cv. AL8/78</strain>
    </source>
</reference>
<dbReference type="Gramene" id="AET3Gv20747700.1">
    <property type="protein sequence ID" value="AET3Gv20747700.1"/>
    <property type="gene ID" value="AET3Gv20747700"/>
</dbReference>
<evidence type="ECO:0000313" key="2">
    <source>
        <dbReference type="EnsemblPlants" id="AET3Gv20747700.1"/>
    </source>
</evidence>
<evidence type="ECO:0000256" key="1">
    <source>
        <dbReference type="SAM" id="MobiDB-lite"/>
    </source>
</evidence>
<dbReference type="AlphaFoldDB" id="A0A453FQG4"/>
<organism evidence="2 3">
    <name type="scientific">Aegilops tauschii subsp. strangulata</name>
    <name type="common">Goatgrass</name>
    <dbReference type="NCBI Taxonomy" id="200361"/>
    <lineage>
        <taxon>Eukaryota</taxon>
        <taxon>Viridiplantae</taxon>
        <taxon>Streptophyta</taxon>
        <taxon>Embryophyta</taxon>
        <taxon>Tracheophyta</taxon>
        <taxon>Spermatophyta</taxon>
        <taxon>Magnoliopsida</taxon>
        <taxon>Liliopsida</taxon>
        <taxon>Poales</taxon>
        <taxon>Poaceae</taxon>
        <taxon>BOP clade</taxon>
        <taxon>Pooideae</taxon>
        <taxon>Triticodae</taxon>
        <taxon>Triticeae</taxon>
        <taxon>Triticinae</taxon>
        <taxon>Aegilops</taxon>
    </lineage>
</organism>
<name>A0A453FQG4_AEGTS</name>
<dbReference type="PANTHER" id="PTHR33672:SF16">
    <property type="entry name" value="OS01G0798750 PROTEIN"/>
    <property type="match status" value="1"/>
</dbReference>
<accession>A0A453FQG4</accession>
<protein>
    <submittedName>
        <fullName evidence="2">Uncharacterized protein</fullName>
    </submittedName>
</protein>
<dbReference type="PANTHER" id="PTHR33672">
    <property type="entry name" value="YCF3-INTERACTING PROTEIN 1, CHLOROPLASTIC"/>
    <property type="match status" value="1"/>
</dbReference>
<reference evidence="3" key="1">
    <citation type="journal article" date="2014" name="Science">
        <title>Ancient hybridizations among the ancestral genomes of bread wheat.</title>
        <authorList>
            <consortium name="International Wheat Genome Sequencing Consortium,"/>
            <person name="Marcussen T."/>
            <person name="Sandve S.R."/>
            <person name="Heier L."/>
            <person name="Spannagl M."/>
            <person name="Pfeifer M."/>
            <person name="Jakobsen K.S."/>
            <person name="Wulff B.B."/>
            <person name="Steuernagel B."/>
            <person name="Mayer K.F."/>
            <person name="Olsen O.A."/>
        </authorList>
    </citation>
    <scope>NUCLEOTIDE SEQUENCE [LARGE SCALE GENOMIC DNA]</scope>
    <source>
        <strain evidence="3">cv. AL8/78</strain>
    </source>
</reference>